<organism evidence="7 8">
    <name type="scientific">Tothia fuscella</name>
    <dbReference type="NCBI Taxonomy" id="1048955"/>
    <lineage>
        <taxon>Eukaryota</taxon>
        <taxon>Fungi</taxon>
        <taxon>Dikarya</taxon>
        <taxon>Ascomycota</taxon>
        <taxon>Pezizomycotina</taxon>
        <taxon>Dothideomycetes</taxon>
        <taxon>Pleosporomycetidae</taxon>
        <taxon>Venturiales</taxon>
        <taxon>Cylindrosympodiaceae</taxon>
        <taxon>Tothia</taxon>
    </lineage>
</organism>
<reference evidence="7" key="1">
    <citation type="journal article" date="2020" name="Stud. Mycol.">
        <title>101 Dothideomycetes genomes: a test case for predicting lifestyles and emergence of pathogens.</title>
        <authorList>
            <person name="Haridas S."/>
            <person name="Albert R."/>
            <person name="Binder M."/>
            <person name="Bloem J."/>
            <person name="Labutti K."/>
            <person name="Salamov A."/>
            <person name="Andreopoulos B."/>
            <person name="Baker S."/>
            <person name="Barry K."/>
            <person name="Bills G."/>
            <person name="Bluhm B."/>
            <person name="Cannon C."/>
            <person name="Castanera R."/>
            <person name="Culley D."/>
            <person name="Daum C."/>
            <person name="Ezra D."/>
            <person name="Gonzalez J."/>
            <person name="Henrissat B."/>
            <person name="Kuo A."/>
            <person name="Liang C."/>
            <person name="Lipzen A."/>
            <person name="Lutzoni F."/>
            <person name="Magnuson J."/>
            <person name="Mondo S."/>
            <person name="Nolan M."/>
            <person name="Ohm R."/>
            <person name="Pangilinan J."/>
            <person name="Park H.-J."/>
            <person name="Ramirez L."/>
            <person name="Alfaro M."/>
            <person name="Sun H."/>
            <person name="Tritt A."/>
            <person name="Yoshinaga Y."/>
            <person name="Zwiers L.-H."/>
            <person name="Turgeon B."/>
            <person name="Goodwin S."/>
            <person name="Spatafora J."/>
            <person name="Crous P."/>
            <person name="Grigoriev I."/>
        </authorList>
    </citation>
    <scope>NUCLEOTIDE SEQUENCE</scope>
    <source>
        <strain evidence="7">CBS 130266</strain>
    </source>
</reference>
<accession>A0A9P4NPI0</accession>
<dbReference type="OrthoDB" id="3936621at2759"/>
<evidence type="ECO:0000256" key="3">
    <source>
        <dbReference type="ARBA" id="ARBA00023015"/>
    </source>
</evidence>
<keyword evidence="8" id="KW-1185">Reference proteome</keyword>
<dbReference type="EMBL" id="MU007045">
    <property type="protein sequence ID" value="KAF2429685.1"/>
    <property type="molecule type" value="Genomic_DNA"/>
</dbReference>
<protein>
    <recommendedName>
        <fullName evidence="6">Xylanolytic transcriptional activator regulatory domain-containing protein</fullName>
    </recommendedName>
</protein>
<name>A0A9P4NPI0_9PEZI</name>
<evidence type="ECO:0000313" key="7">
    <source>
        <dbReference type="EMBL" id="KAF2429685.1"/>
    </source>
</evidence>
<keyword evidence="2" id="KW-0862">Zinc</keyword>
<evidence type="ECO:0000259" key="6">
    <source>
        <dbReference type="Pfam" id="PF04082"/>
    </source>
</evidence>
<evidence type="ECO:0000313" key="8">
    <source>
        <dbReference type="Proteomes" id="UP000800235"/>
    </source>
</evidence>
<dbReference type="PANTHER" id="PTHR47660">
    <property type="entry name" value="TRANSCRIPTION FACTOR WITH C2H2 AND ZN(2)-CYS(6) DNA BINDING DOMAIN (EUROFUNG)-RELATED-RELATED"/>
    <property type="match status" value="1"/>
</dbReference>
<dbReference type="Proteomes" id="UP000800235">
    <property type="component" value="Unassembled WGS sequence"/>
</dbReference>
<keyword evidence="4" id="KW-0804">Transcription</keyword>
<dbReference type="GO" id="GO:0008270">
    <property type="term" value="F:zinc ion binding"/>
    <property type="evidence" value="ECO:0007669"/>
    <property type="project" value="InterPro"/>
</dbReference>
<dbReference type="Pfam" id="PF04082">
    <property type="entry name" value="Fungal_trans"/>
    <property type="match status" value="1"/>
</dbReference>
<proteinExistence type="predicted"/>
<evidence type="ECO:0000256" key="2">
    <source>
        <dbReference type="ARBA" id="ARBA00022833"/>
    </source>
</evidence>
<dbReference type="PANTHER" id="PTHR47660:SF2">
    <property type="entry name" value="TRANSCRIPTION FACTOR WITH C2H2 AND ZN(2)-CYS(6) DNA BINDING DOMAIN (EUROFUNG)"/>
    <property type="match status" value="1"/>
</dbReference>
<dbReference type="GO" id="GO:0003677">
    <property type="term" value="F:DNA binding"/>
    <property type="evidence" value="ECO:0007669"/>
    <property type="project" value="InterPro"/>
</dbReference>
<gene>
    <name evidence="7" type="ORF">EJ08DRAFT_272364</name>
</gene>
<comment type="caution">
    <text evidence="7">The sequence shown here is derived from an EMBL/GenBank/DDBJ whole genome shotgun (WGS) entry which is preliminary data.</text>
</comment>
<dbReference type="GO" id="GO:0006351">
    <property type="term" value="P:DNA-templated transcription"/>
    <property type="evidence" value="ECO:0007669"/>
    <property type="project" value="InterPro"/>
</dbReference>
<evidence type="ECO:0000256" key="1">
    <source>
        <dbReference type="ARBA" id="ARBA00022723"/>
    </source>
</evidence>
<sequence>MIGCRFSRIAASSQLAQAISELVKLSFFQLIDVDENCVRTSWSTTAMLLDQVGMMYNGSRRHLFFAPALLVSGVTTSVRRNNYLRQSEHSFHINETTNGNALHASWLKWAHEESCRKLGFGCWILQSQLPVNFQIPGSMRLTELRQGLPCADELWEASTAEEWRSIYLHRRRSSYMRPMDMNSALQMLTSSGGLTDDVEGFGRLAVVYAIYSIVFELRTVQNHIFDILTSESESHSISTANLQDRLAQVFEILRPLCEHSDALYKTPTKSAKDLQSTVFTTAHHVSLRNFAPVGDLLAFTSAPDDDSEKLQAEHRLLVWSADDNGRTARRAVLHACSLFTSIRNQSCGSFYEPVAFLVATLTIWTYNYLVREPGNNAVPLDNVWGTEYARIWLEDCSHGVCGSLSDVGSINHPRAGKVLLEIAHKSLLQMTSWATSQEFALFIDRLQRKFR</sequence>
<dbReference type="InterPro" id="IPR007219">
    <property type="entry name" value="XnlR_reg_dom"/>
</dbReference>
<feature type="domain" description="Xylanolytic transcriptional activator regulatory" evidence="6">
    <location>
        <begin position="1"/>
        <end position="222"/>
    </location>
</feature>
<keyword evidence="5" id="KW-0539">Nucleus</keyword>
<evidence type="ECO:0000256" key="4">
    <source>
        <dbReference type="ARBA" id="ARBA00023163"/>
    </source>
</evidence>
<dbReference type="AlphaFoldDB" id="A0A9P4NPI0"/>
<evidence type="ECO:0000256" key="5">
    <source>
        <dbReference type="ARBA" id="ARBA00023242"/>
    </source>
</evidence>
<keyword evidence="3" id="KW-0805">Transcription regulation</keyword>
<keyword evidence="1" id="KW-0479">Metal-binding</keyword>